<dbReference type="Proteomes" id="UP001630127">
    <property type="component" value="Unassembled WGS sequence"/>
</dbReference>
<sequence>MAHGELVILRDELRNLSRILHKIVDLKNFQAELFIEKVGEVMRILEMEGTPCLPDQLVEDIVTLAELPIEDFVHGQPGFQMVEYSVPTVEVLEIVEEIGLIENKLEKFLDETDLYNVWDDLRNNLAALLPCREVVRNLLQASQKLKEDLNFFHQVCTETGSLCSCLRVLVILPRKNLGCSTELAEGIRDAVNKALNATGYPEQDCLLSHFVKLGNTLSGNYSGRSEELKKNPIDKMARELFDGKNGMRLVFLETLGKLHSFKRKIYMISKKRGRECIQLQNDKLGRGYIQSRNDKLGREDLQSRNDKLGREDTQSWNASIRVLYPMTYCRLVFPTSKENKRRRNGSPKKTSEVDSHT</sequence>
<evidence type="ECO:0000256" key="1">
    <source>
        <dbReference type="SAM" id="MobiDB-lite"/>
    </source>
</evidence>
<organism evidence="2 3">
    <name type="scientific">Cinchona calisaya</name>
    <dbReference type="NCBI Taxonomy" id="153742"/>
    <lineage>
        <taxon>Eukaryota</taxon>
        <taxon>Viridiplantae</taxon>
        <taxon>Streptophyta</taxon>
        <taxon>Embryophyta</taxon>
        <taxon>Tracheophyta</taxon>
        <taxon>Spermatophyta</taxon>
        <taxon>Magnoliopsida</taxon>
        <taxon>eudicotyledons</taxon>
        <taxon>Gunneridae</taxon>
        <taxon>Pentapetalae</taxon>
        <taxon>asterids</taxon>
        <taxon>lamiids</taxon>
        <taxon>Gentianales</taxon>
        <taxon>Rubiaceae</taxon>
        <taxon>Cinchonoideae</taxon>
        <taxon>Cinchoneae</taxon>
        <taxon>Cinchona</taxon>
    </lineage>
</organism>
<feature type="region of interest" description="Disordered" evidence="1">
    <location>
        <begin position="335"/>
        <end position="357"/>
    </location>
</feature>
<dbReference type="EMBL" id="JBJUIK010000012">
    <property type="protein sequence ID" value="KAL3510688.1"/>
    <property type="molecule type" value="Genomic_DNA"/>
</dbReference>
<dbReference type="AlphaFoldDB" id="A0ABD2YTP7"/>
<reference evidence="2 3" key="1">
    <citation type="submission" date="2024-11" db="EMBL/GenBank/DDBJ databases">
        <title>A near-complete genome assembly of Cinchona calisaya.</title>
        <authorList>
            <person name="Lian D.C."/>
            <person name="Zhao X.W."/>
            <person name="Wei L."/>
        </authorList>
    </citation>
    <scope>NUCLEOTIDE SEQUENCE [LARGE SCALE GENOMIC DNA]</scope>
    <source>
        <tissue evidence="2">Nenye</tissue>
    </source>
</reference>
<name>A0ABD2YTP7_9GENT</name>
<keyword evidence="3" id="KW-1185">Reference proteome</keyword>
<evidence type="ECO:0000313" key="3">
    <source>
        <dbReference type="Proteomes" id="UP001630127"/>
    </source>
</evidence>
<protein>
    <submittedName>
        <fullName evidence="2">Uncharacterized protein</fullName>
    </submittedName>
</protein>
<accession>A0ABD2YTP7</accession>
<gene>
    <name evidence="2" type="ORF">ACH5RR_030089</name>
</gene>
<comment type="caution">
    <text evidence="2">The sequence shown here is derived from an EMBL/GenBank/DDBJ whole genome shotgun (WGS) entry which is preliminary data.</text>
</comment>
<proteinExistence type="predicted"/>
<evidence type="ECO:0000313" key="2">
    <source>
        <dbReference type="EMBL" id="KAL3510688.1"/>
    </source>
</evidence>